<organism evidence="2 3">
    <name type="scientific">Anaerovibrio lipolyticus</name>
    <dbReference type="NCBI Taxonomy" id="82374"/>
    <lineage>
        <taxon>Bacteria</taxon>
        <taxon>Bacillati</taxon>
        <taxon>Bacillota</taxon>
        <taxon>Negativicutes</taxon>
        <taxon>Selenomonadales</taxon>
        <taxon>Selenomonadaceae</taxon>
        <taxon>Anaerovibrio</taxon>
    </lineage>
</organism>
<name>A0A0B2JWV3_9FIRM</name>
<evidence type="ECO:0000313" key="3">
    <source>
        <dbReference type="Proteomes" id="UP000030993"/>
    </source>
</evidence>
<comment type="caution">
    <text evidence="2">The sequence shown here is derived from an EMBL/GenBank/DDBJ whole genome shotgun (WGS) entry which is preliminary data.</text>
</comment>
<keyword evidence="1" id="KW-0472">Membrane</keyword>
<feature type="transmembrane region" description="Helical" evidence="1">
    <location>
        <begin position="46"/>
        <end position="70"/>
    </location>
</feature>
<reference evidence="2 3" key="1">
    <citation type="journal article" date="2013" name="PLoS ONE">
        <title>Identification and characterization of three novel lipases belonging to families II and V from Anaerovibrio lipolyticus 5ST.</title>
        <authorList>
            <person name="Prive F."/>
            <person name="Kaderbhai N.N."/>
            <person name="Girdwood S."/>
            <person name="Worgan H.J."/>
            <person name="Pinloche E."/>
            <person name="Scollan N.D."/>
            <person name="Huws S.A."/>
            <person name="Newbold C.J."/>
        </authorList>
    </citation>
    <scope>NUCLEOTIDE SEQUENCE [LARGE SCALE GENOMIC DNA]</scope>
    <source>
        <strain evidence="2 3">5S</strain>
    </source>
</reference>
<keyword evidence="3" id="KW-1185">Reference proteome</keyword>
<protein>
    <submittedName>
        <fullName evidence="2">Uncharacterized protein</fullName>
    </submittedName>
</protein>
<accession>A0A0B2JWV3</accession>
<dbReference type="RefSeq" id="WP_039206179.1">
    <property type="nucleotide sequence ID" value="NZ_JSCE01000054.1"/>
</dbReference>
<dbReference type="EMBL" id="JSCE01000054">
    <property type="protein sequence ID" value="KHM52775.1"/>
    <property type="molecule type" value="Genomic_DNA"/>
</dbReference>
<proteinExistence type="predicted"/>
<dbReference type="STRING" id="82374.NZ47_02755"/>
<evidence type="ECO:0000313" key="2">
    <source>
        <dbReference type="EMBL" id="KHM52775.1"/>
    </source>
</evidence>
<keyword evidence="1" id="KW-0812">Transmembrane</keyword>
<evidence type="ECO:0000256" key="1">
    <source>
        <dbReference type="SAM" id="Phobius"/>
    </source>
</evidence>
<dbReference type="AlphaFoldDB" id="A0A0B2JWV3"/>
<dbReference type="Proteomes" id="UP000030993">
    <property type="component" value="Unassembled WGS sequence"/>
</dbReference>
<keyword evidence="1" id="KW-1133">Transmembrane helix</keyword>
<gene>
    <name evidence="2" type="ORF">NZ47_02755</name>
</gene>
<sequence>MSKSKGIALFLAIMLAIYNYRSSSVSLSEAVEILNEKGLMVTYIELLIIGLAIGSFAYLVVLPVILEFFYKRCAWFKEFIDDSVRDKDGKG</sequence>